<dbReference type="PROSITE" id="PS50835">
    <property type="entry name" value="IG_LIKE"/>
    <property type="match status" value="1"/>
</dbReference>
<evidence type="ECO:0000256" key="1">
    <source>
        <dbReference type="ARBA" id="ARBA00022729"/>
    </source>
</evidence>
<reference evidence="4" key="1">
    <citation type="submission" date="2025-08" db="UniProtKB">
        <authorList>
            <consortium name="Ensembl"/>
        </authorList>
    </citation>
    <scope>IDENTIFICATION</scope>
</reference>
<dbReference type="PANTHER" id="PTHR23268:SF102">
    <property type="entry name" value="IMMUNOGLOBULIN V-SET DOMAIN-CONTAINING PROTEIN"/>
    <property type="match status" value="1"/>
</dbReference>
<evidence type="ECO:0000313" key="5">
    <source>
        <dbReference type="Proteomes" id="UP000261520"/>
    </source>
</evidence>
<dbReference type="SUPFAM" id="SSF48726">
    <property type="entry name" value="Immunoglobulin"/>
    <property type="match status" value="1"/>
</dbReference>
<dbReference type="SMART" id="SM00406">
    <property type="entry name" value="IGv"/>
    <property type="match status" value="1"/>
</dbReference>
<dbReference type="SMART" id="SM00409">
    <property type="entry name" value="IG"/>
    <property type="match status" value="1"/>
</dbReference>
<protein>
    <recommendedName>
        <fullName evidence="3">Ig-like domain-containing protein</fullName>
    </recommendedName>
</protein>
<proteinExistence type="predicted"/>
<dbReference type="Gene3D" id="2.60.40.10">
    <property type="entry name" value="Immunoglobulins"/>
    <property type="match status" value="1"/>
</dbReference>
<dbReference type="AlphaFoldDB" id="A0A3B3Z899"/>
<keyword evidence="1" id="KW-0732">Signal</keyword>
<dbReference type="PANTHER" id="PTHR23268">
    <property type="entry name" value="T-CELL RECEPTOR BETA CHAIN"/>
    <property type="match status" value="1"/>
</dbReference>
<dbReference type="InterPro" id="IPR013783">
    <property type="entry name" value="Ig-like_fold"/>
</dbReference>
<name>A0A3B3Z899_9GOBI</name>
<dbReference type="GO" id="GO:0005886">
    <property type="term" value="C:plasma membrane"/>
    <property type="evidence" value="ECO:0007669"/>
    <property type="project" value="TreeGrafter"/>
</dbReference>
<dbReference type="InterPro" id="IPR050413">
    <property type="entry name" value="TCR_beta_variable"/>
</dbReference>
<dbReference type="GO" id="GO:0002376">
    <property type="term" value="P:immune system process"/>
    <property type="evidence" value="ECO:0007669"/>
    <property type="project" value="UniProtKB-KW"/>
</dbReference>
<dbReference type="InterPro" id="IPR036179">
    <property type="entry name" value="Ig-like_dom_sf"/>
</dbReference>
<dbReference type="InterPro" id="IPR007110">
    <property type="entry name" value="Ig-like_dom"/>
</dbReference>
<evidence type="ECO:0000259" key="3">
    <source>
        <dbReference type="PROSITE" id="PS50835"/>
    </source>
</evidence>
<dbReference type="InterPro" id="IPR003599">
    <property type="entry name" value="Ig_sub"/>
</dbReference>
<dbReference type="InterPro" id="IPR013106">
    <property type="entry name" value="Ig_V-set"/>
</dbReference>
<dbReference type="STRING" id="409849.ENSPMGP00000000611"/>
<keyword evidence="5" id="KW-1185">Reference proteome</keyword>
<keyword evidence="2" id="KW-0391">Immunity</keyword>
<organism evidence="4 5">
    <name type="scientific">Periophthalmus magnuspinnatus</name>
    <dbReference type="NCBI Taxonomy" id="409849"/>
    <lineage>
        <taxon>Eukaryota</taxon>
        <taxon>Metazoa</taxon>
        <taxon>Chordata</taxon>
        <taxon>Craniata</taxon>
        <taxon>Vertebrata</taxon>
        <taxon>Euteleostomi</taxon>
        <taxon>Actinopterygii</taxon>
        <taxon>Neopterygii</taxon>
        <taxon>Teleostei</taxon>
        <taxon>Neoteleostei</taxon>
        <taxon>Acanthomorphata</taxon>
        <taxon>Gobiaria</taxon>
        <taxon>Gobiiformes</taxon>
        <taxon>Gobioidei</taxon>
        <taxon>Gobiidae</taxon>
        <taxon>Oxudercinae</taxon>
        <taxon>Periophthalmus</taxon>
    </lineage>
</organism>
<dbReference type="Ensembl" id="ENSPMGT00000000638.1">
    <property type="protein sequence ID" value="ENSPMGP00000000611.1"/>
    <property type="gene ID" value="ENSPMGG00000000566.1"/>
</dbReference>
<reference evidence="4" key="2">
    <citation type="submission" date="2025-09" db="UniProtKB">
        <authorList>
            <consortium name="Ensembl"/>
        </authorList>
    </citation>
    <scope>IDENTIFICATION</scope>
</reference>
<sequence>FNLNVKSCYFECTGRATGRDVTQSDMLRIGEGETTTMDCSHTKGTSYFQMYWYRQRPGENMRQIVFTTPSSTPDFEPDFKNKRFKVTKPNAESGTLTVENLEPGDSGVYFCAFLHCTAKMTMTLENSTRR</sequence>
<evidence type="ECO:0000313" key="4">
    <source>
        <dbReference type="Ensembl" id="ENSPMGP00000000611.1"/>
    </source>
</evidence>
<feature type="domain" description="Ig-like" evidence="3">
    <location>
        <begin position="31"/>
        <end position="123"/>
    </location>
</feature>
<accession>A0A3B3Z899</accession>
<dbReference type="GO" id="GO:0007166">
    <property type="term" value="P:cell surface receptor signaling pathway"/>
    <property type="evidence" value="ECO:0007669"/>
    <property type="project" value="TreeGrafter"/>
</dbReference>
<evidence type="ECO:0000256" key="2">
    <source>
        <dbReference type="ARBA" id="ARBA00022859"/>
    </source>
</evidence>
<dbReference type="Proteomes" id="UP000261520">
    <property type="component" value="Unplaced"/>
</dbReference>
<dbReference type="Pfam" id="PF07686">
    <property type="entry name" value="V-set"/>
    <property type="match status" value="1"/>
</dbReference>